<keyword evidence="1" id="KW-0472">Membrane</keyword>
<keyword evidence="1" id="KW-1133">Transmembrane helix</keyword>
<dbReference type="EMBL" id="JAQMLV010000020">
    <property type="protein sequence ID" value="MDB8745830.1"/>
    <property type="molecule type" value="Genomic_DNA"/>
</dbReference>
<feature type="transmembrane region" description="Helical" evidence="1">
    <location>
        <begin position="94"/>
        <end position="113"/>
    </location>
</feature>
<evidence type="ECO:0000313" key="2">
    <source>
        <dbReference type="EMBL" id="MDB8745830.1"/>
    </source>
</evidence>
<dbReference type="AlphaFoldDB" id="A0AAW6EFP0"/>
<protein>
    <submittedName>
        <fullName evidence="2">Uncharacterized protein</fullName>
    </submittedName>
</protein>
<keyword evidence="1" id="KW-0812">Transmembrane</keyword>
<feature type="transmembrane region" description="Helical" evidence="1">
    <location>
        <begin position="61"/>
        <end position="82"/>
    </location>
</feature>
<gene>
    <name evidence="2" type="ORF">PNU62_12445</name>
</gene>
<comment type="caution">
    <text evidence="2">The sequence shown here is derived from an EMBL/GenBank/DDBJ whole genome shotgun (WGS) entry which is preliminary data.</text>
</comment>
<name>A0AAW6EFP0_9FIRM</name>
<evidence type="ECO:0000256" key="1">
    <source>
        <dbReference type="SAM" id="Phobius"/>
    </source>
</evidence>
<accession>A0AAW6EFP0</accession>
<reference evidence="2" key="1">
    <citation type="submission" date="2023-01" db="EMBL/GenBank/DDBJ databases">
        <title>Human gut microbiome strain richness.</title>
        <authorList>
            <person name="Chen-Liaw A."/>
        </authorList>
    </citation>
    <scope>NUCLEOTIDE SEQUENCE</scope>
    <source>
        <strain evidence="2">1001275st1_F4_1001275B_160808</strain>
    </source>
</reference>
<feature type="transmembrane region" description="Helical" evidence="1">
    <location>
        <begin position="20"/>
        <end position="40"/>
    </location>
</feature>
<dbReference type="RefSeq" id="WP_046438124.1">
    <property type="nucleotide sequence ID" value="NZ_DAWBUL010000118.1"/>
</dbReference>
<sequence>MSAIFKFLFERATDPLGLPINAFYEYIILAVIGAVAYGIAYSKVGDMYHGSLISGRTEGSFFHWLIRLILFVGLWLLAYGAIQGYYFVTANWQIILMIAGSVAGAAMLCTLAVTAMRFFKKHRTVNGNA</sequence>
<organism evidence="2 3">
    <name type="scientific">Ruminococcus bicirculans</name>
    <name type="common">ex Wegman et al. 2014</name>
    <dbReference type="NCBI Taxonomy" id="1160721"/>
    <lineage>
        <taxon>Bacteria</taxon>
        <taxon>Bacillati</taxon>
        <taxon>Bacillota</taxon>
        <taxon>Clostridia</taxon>
        <taxon>Eubacteriales</taxon>
        <taxon>Oscillospiraceae</taxon>
        <taxon>Ruminococcus</taxon>
    </lineage>
</organism>
<dbReference type="Proteomes" id="UP001211015">
    <property type="component" value="Unassembled WGS sequence"/>
</dbReference>
<proteinExistence type="predicted"/>
<evidence type="ECO:0000313" key="3">
    <source>
        <dbReference type="Proteomes" id="UP001211015"/>
    </source>
</evidence>